<keyword evidence="3" id="KW-0964">Secreted</keyword>
<dbReference type="InterPro" id="IPR005103">
    <property type="entry name" value="AA9_LPMO"/>
</dbReference>
<dbReference type="GO" id="GO:0004497">
    <property type="term" value="F:monooxygenase activity"/>
    <property type="evidence" value="ECO:0007669"/>
    <property type="project" value="UniProtKB-KW"/>
</dbReference>
<keyword evidence="8" id="KW-0186">Copper</keyword>
<evidence type="ECO:0000313" key="20">
    <source>
        <dbReference type="Proteomes" id="UP001365542"/>
    </source>
</evidence>
<comment type="caution">
    <text evidence="19">The sequence shown here is derived from an EMBL/GenBank/DDBJ whole genome shotgun (WGS) entry which is preliminary data.</text>
</comment>
<evidence type="ECO:0000256" key="7">
    <source>
        <dbReference type="ARBA" id="ARBA00023002"/>
    </source>
</evidence>
<comment type="subcellular location">
    <subcellularLocation>
        <location evidence="2">Secreted</location>
    </subcellularLocation>
</comment>
<evidence type="ECO:0000256" key="5">
    <source>
        <dbReference type="ARBA" id="ARBA00022729"/>
    </source>
</evidence>
<feature type="region of interest" description="Disordered" evidence="16">
    <location>
        <begin position="263"/>
        <end position="368"/>
    </location>
</feature>
<dbReference type="PANTHER" id="PTHR33353">
    <property type="entry name" value="PUTATIVE (AFU_ORTHOLOGUE AFUA_1G12560)-RELATED"/>
    <property type="match status" value="1"/>
</dbReference>
<sequence length="368" mass="39516">MKDTTLLALLSTISTVAAHGFITEILIDGKDSYPGYDPWNKKYSSGIVHPWQVIGTQNLDGPMLLSYGITNIACQRSSKPAQQSATAPAGAPITFKWSHWPPDHKGPITTYLAECKGDCKSANPSQLSWFKIDEVGLIGGKGNNWGTDVLIKQGTVWNMKLPKNIKSGNYILRHEIVALHDVPGGGAQMYPTCMNLRITGGGAQSNPAGVSLASIYSANTPGLKVSTKGNPSLGSYAIPGPRVSGQIGAVSVMSLNNGSKQRGNYNAVYPNQDHDPYAKEGPTKGGRNAGLSQRPQGAQRPQVGQRPGGQRPGSQRPGNYRPRGRGYHRRSDQAQKPADKPAHVVELPPHKQNVPNQQLPNNKLPKSK</sequence>
<feature type="compositionally biased region" description="Low complexity" evidence="16">
    <location>
        <begin position="293"/>
        <end position="305"/>
    </location>
</feature>
<proteinExistence type="inferred from homology"/>
<keyword evidence="7" id="KW-0560">Oxidoreductase</keyword>
<dbReference type="PANTHER" id="PTHR33353:SF10">
    <property type="entry name" value="ENDO-BETA-1,4-GLUCANASE D"/>
    <property type="match status" value="1"/>
</dbReference>
<dbReference type="InterPro" id="IPR049892">
    <property type="entry name" value="AA9"/>
</dbReference>
<keyword evidence="20" id="KW-1185">Reference proteome</keyword>
<dbReference type="EC" id="1.14.99.56" evidence="15"/>
<evidence type="ECO:0000256" key="3">
    <source>
        <dbReference type="ARBA" id="ARBA00022525"/>
    </source>
</evidence>
<gene>
    <name evidence="19" type="ORF">TWF694_010241</name>
</gene>
<dbReference type="GO" id="GO:0005576">
    <property type="term" value="C:extracellular region"/>
    <property type="evidence" value="ECO:0007669"/>
    <property type="project" value="UniProtKB-SubCell"/>
</dbReference>
<feature type="compositionally biased region" description="Basic and acidic residues" evidence="16">
    <location>
        <begin position="329"/>
        <end position="343"/>
    </location>
</feature>
<keyword evidence="9" id="KW-0503">Monooxygenase</keyword>
<feature type="chain" id="PRO_5043350888" description="lytic cellulose monooxygenase (C4-dehydrogenating)" evidence="17">
    <location>
        <begin position="19"/>
        <end position="368"/>
    </location>
</feature>
<feature type="compositionally biased region" description="Low complexity" evidence="16">
    <location>
        <begin position="312"/>
        <end position="321"/>
    </location>
</feature>
<reference evidence="19 20" key="1">
    <citation type="submission" date="2019-10" db="EMBL/GenBank/DDBJ databases">
        <authorList>
            <person name="Palmer J.M."/>
        </authorList>
    </citation>
    <scope>NUCLEOTIDE SEQUENCE [LARGE SCALE GENOMIC DNA]</scope>
    <source>
        <strain evidence="19 20">TWF694</strain>
    </source>
</reference>
<feature type="domain" description="Auxiliary Activity family 9 catalytic" evidence="18">
    <location>
        <begin position="19"/>
        <end position="228"/>
    </location>
</feature>
<evidence type="ECO:0000256" key="6">
    <source>
        <dbReference type="ARBA" id="ARBA00023001"/>
    </source>
</evidence>
<dbReference type="GO" id="GO:0046872">
    <property type="term" value="F:metal ion binding"/>
    <property type="evidence" value="ECO:0007669"/>
    <property type="project" value="UniProtKB-KW"/>
</dbReference>
<keyword evidence="5 17" id="KW-0732">Signal</keyword>
<comment type="similarity">
    <text evidence="13">Belongs to the polysaccharide monooxygenase AA9 family.</text>
</comment>
<dbReference type="GO" id="GO:0030245">
    <property type="term" value="P:cellulose catabolic process"/>
    <property type="evidence" value="ECO:0007669"/>
    <property type="project" value="UniProtKB-KW"/>
</dbReference>
<keyword evidence="4" id="KW-0479">Metal-binding</keyword>
<keyword evidence="6" id="KW-0136">Cellulose degradation</keyword>
<evidence type="ECO:0000256" key="1">
    <source>
        <dbReference type="ARBA" id="ARBA00001973"/>
    </source>
</evidence>
<name>A0AAV9XBY0_9PEZI</name>
<keyword evidence="11" id="KW-0119">Carbohydrate metabolism</keyword>
<evidence type="ECO:0000256" key="17">
    <source>
        <dbReference type="SAM" id="SignalP"/>
    </source>
</evidence>
<evidence type="ECO:0000313" key="19">
    <source>
        <dbReference type="EMBL" id="KAK6538664.1"/>
    </source>
</evidence>
<dbReference type="Gene3D" id="2.70.50.70">
    <property type="match status" value="1"/>
</dbReference>
<evidence type="ECO:0000256" key="9">
    <source>
        <dbReference type="ARBA" id="ARBA00023033"/>
    </source>
</evidence>
<evidence type="ECO:0000256" key="10">
    <source>
        <dbReference type="ARBA" id="ARBA00023157"/>
    </source>
</evidence>
<comment type="catalytic activity">
    <reaction evidence="14">
        <text>[(1-&gt;4)-beta-D-glucosyl]n+m + reduced acceptor + O2 = 4-dehydro-beta-D-glucosyl-[(1-&gt;4)-beta-D-glucosyl]n-1 + [(1-&gt;4)-beta-D-glucosyl]m + acceptor + H2O.</text>
        <dbReference type="EC" id="1.14.99.56"/>
    </reaction>
</comment>
<evidence type="ECO:0000256" key="12">
    <source>
        <dbReference type="ARBA" id="ARBA00023326"/>
    </source>
</evidence>
<evidence type="ECO:0000256" key="15">
    <source>
        <dbReference type="ARBA" id="ARBA00047174"/>
    </source>
</evidence>
<dbReference type="AlphaFoldDB" id="A0AAV9XBY0"/>
<feature type="signal peptide" evidence="17">
    <location>
        <begin position="1"/>
        <end position="18"/>
    </location>
</feature>
<keyword evidence="12" id="KW-0624">Polysaccharide degradation</keyword>
<evidence type="ECO:0000256" key="13">
    <source>
        <dbReference type="ARBA" id="ARBA00044502"/>
    </source>
</evidence>
<dbReference type="Pfam" id="PF03443">
    <property type="entry name" value="AA9"/>
    <property type="match status" value="1"/>
</dbReference>
<keyword evidence="10" id="KW-1015">Disulfide bond</keyword>
<organism evidence="19 20">
    <name type="scientific">Orbilia ellipsospora</name>
    <dbReference type="NCBI Taxonomy" id="2528407"/>
    <lineage>
        <taxon>Eukaryota</taxon>
        <taxon>Fungi</taxon>
        <taxon>Dikarya</taxon>
        <taxon>Ascomycota</taxon>
        <taxon>Pezizomycotina</taxon>
        <taxon>Orbiliomycetes</taxon>
        <taxon>Orbiliales</taxon>
        <taxon>Orbiliaceae</taxon>
        <taxon>Orbilia</taxon>
    </lineage>
</organism>
<feature type="compositionally biased region" description="Basic and acidic residues" evidence="16">
    <location>
        <begin position="272"/>
        <end position="282"/>
    </location>
</feature>
<comment type="cofactor">
    <cofactor evidence="1">
        <name>Cu(2+)</name>
        <dbReference type="ChEBI" id="CHEBI:29036"/>
    </cofactor>
</comment>
<evidence type="ECO:0000256" key="11">
    <source>
        <dbReference type="ARBA" id="ARBA00023277"/>
    </source>
</evidence>
<evidence type="ECO:0000256" key="2">
    <source>
        <dbReference type="ARBA" id="ARBA00004613"/>
    </source>
</evidence>
<dbReference type="EMBL" id="JAVHJO010000007">
    <property type="protein sequence ID" value="KAK6538664.1"/>
    <property type="molecule type" value="Genomic_DNA"/>
</dbReference>
<evidence type="ECO:0000256" key="14">
    <source>
        <dbReference type="ARBA" id="ARBA00045077"/>
    </source>
</evidence>
<evidence type="ECO:0000259" key="18">
    <source>
        <dbReference type="Pfam" id="PF03443"/>
    </source>
</evidence>
<evidence type="ECO:0000256" key="8">
    <source>
        <dbReference type="ARBA" id="ARBA00023008"/>
    </source>
</evidence>
<dbReference type="Proteomes" id="UP001365542">
    <property type="component" value="Unassembled WGS sequence"/>
</dbReference>
<evidence type="ECO:0000256" key="4">
    <source>
        <dbReference type="ARBA" id="ARBA00022723"/>
    </source>
</evidence>
<dbReference type="CDD" id="cd21175">
    <property type="entry name" value="LPMO_AA9"/>
    <property type="match status" value="1"/>
</dbReference>
<accession>A0AAV9XBY0</accession>
<evidence type="ECO:0000256" key="16">
    <source>
        <dbReference type="SAM" id="MobiDB-lite"/>
    </source>
</evidence>
<protein>
    <recommendedName>
        <fullName evidence="15">lytic cellulose monooxygenase (C4-dehydrogenating)</fullName>
        <ecNumber evidence="15">1.14.99.56</ecNumber>
    </recommendedName>
</protein>